<accession>A0A1H4HIH5</accession>
<organism evidence="9 10">
    <name type="scientific">Pedobacter hartonius</name>
    <dbReference type="NCBI Taxonomy" id="425514"/>
    <lineage>
        <taxon>Bacteria</taxon>
        <taxon>Pseudomonadati</taxon>
        <taxon>Bacteroidota</taxon>
        <taxon>Sphingobacteriia</taxon>
        <taxon>Sphingobacteriales</taxon>
        <taxon>Sphingobacteriaceae</taxon>
        <taxon>Pedobacter</taxon>
    </lineage>
</organism>
<evidence type="ECO:0000256" key="5">
    <source>
        <dbReference type="ARBA" id="ARBA00023136"/>
    </source>
</evidence>
<dbReference type="InterPro" id="IPR023996">
    <property type="entry name" value="TonB-dep_OMP_SusC/RagA"/>
</dbReference>
<dbReference type="NCBIfam" id="TIGR04057">
    <property type="entry name" value="SusC_RagA_signa"/>
    <property type="match status" value="1"/>
</dbReference>
<dbReference type="RefSeq" id="WP_090560094.1">
    <property type="nucleotide sequence ID" value="NZ_FNRA01000021.1"/>
</dbReference>
<comment type="similarity">
    <text evidence="7">Belongs to the TonB-dependent receptor family.</text>
</comment>
<gene>
    <name evidence="9" type="ORF">SAMN05443550_1218</name>
</gene>
<dbReference type="Pfam" id="PF07715">
    <property type="entry name" value="Plug"/>
    <property type="match status" value="1"/>
</dbReference>
<comment type="subcellular location">
    <subcellularLocation>
        <location evidence="1 7">Cell outer membrane</location>
        <topology evidence="1 7">Multi-pass membrane protein</topology>
    </subcellularLocation>
</comment>
<keyword evidence="6 7" id="KW-0998">Cell outer membrane</keyword>
<dbReference type="InterPro" id="IPR037066">
    <property type="entry name" value="Plug_dom_sf"/>
</dbReference>
<evidence type="ECO:0000259" key="8">
    <source>
        <dbReference type="Pfam" id="PF07715"/>
    </source>
</evidence>
<reference evidence="9 10" key="1">
    <citation type="submission" date="2016-10" db="EMBL/GenBank/DDBJ databases">
        <authorList>
            <person name="de Groot N.N."/>
        </authorList>
    </citation>
    <scope>NUCLEOTIDE SEQUENCE [LARGE SCALE GENOMIC DNA]</scope>
    <source>
        <strain evidence="9 10">DSM 19033</strain>
    </source>
</reference>
<keyword evidence="10" id="KW-1185">Reference proteome</keyword>
<dbReference type="Gene3D" id="2.40.170.20">
    <property type="entry name" value="TonB-dependent receptor, beta-barrel domain"/>
    <property type="match status" value="1"/>
</dbReference>
<evidence type="ECO:0000256" key="3">
    <source>
        <dbReference type="ARBA" id="ARBA00022452"/>
    </source>
</evidence>
<dbReference type="AlphaFoldDB" id="A0A1H4HIH5"/>
<feature type="domain" description="TonB-dependent receptor plug" evidence="8">
    <location>
        <begin position="229"/>
        <end position="352"/>
    </location>
</feature>
<evidence type="ECO:0000256" key="6">
    <source>
        <dbReference type="ARBA" id="ARBA00023237"/>
    </source>
</evidence>
<protein>
    <submittedName>
        <fullName evidence="9">TonB-linked outer membrane protein, SusC/RagA family</fullName>
    </submittedName>
</protein>
<dbReference type="Gene3D" id="2.60.40.1120">
    <property type="entry name" value="Carboxypeptidase-like, regulatory domain"/>
    <property type="match status" value="1"/>
</dbReference>
<keyword evidence="4 7" id="KW-0812">Transmembrane</keyword>
<dbReference type="InterPro" id="IPR036942">
    <property type="entry name" value="Beta-barrel_TonB_sf"/>
</dbReference>
<dbReference type="InterPro" id="IPR008969">
    <property type="entry name" value="CarboxyPept-like_regulatory"/>
</dbReference>
<keyword evidence="5 7" id="KW-0472">Membrane</keyword>
<dbReference type="Gene3D" id="2.170.130.10">
    <property type="entry name" value="TonB-dependent receptor, plug domain"/>
    <property type="match status" value="1"/>
</dbReference>
<dbReference type="InterPro" id="IPR023997">
    <property type="entry name" value="TonB-dep_OMP_SusC/RagA_CS"/>
</dbReference>
<dbReference type="SUPFAM" id="SSF56935">
    <property type="entry name" value="Porins"/>
    <property type="match status" value="1"/>
</dbReference>
<dbReference type="GO" id="GO:0009279">
    <property type="term" value="C:cell outer membrane"/>
    <property type="evidence" value="ECO:0007669"/>
    <property type="project" value="UniProtKB-SubCell"/>
</dbReference>
<sequence length="1212" mass="135031">MKFYTQYPARYCSRLSKILLVMRLIFLILLSGLMQVHAKTYGQQFSLKNQSISIKEVFKAVKVQTGYDILWQPGKLDASRKINANFNKSSLSEVIQACLTNSLTFTIEDKSIVIKPVKEEKGLINNSYIVQDSLVYKGTVNDEKGKPLPGATVKIVGGTKTTFTNSSGDFLIYATAKSSIRISYLGYLSKEISLAGLNAGQAIKTSMIPGTNNLGEVNIVSTGYQDLAKERATGSFEVITKEQLQHSSDPNLLRRLEGITTSMNFNNNLTPTNSSVLGQSRKSPLTNLTIRGKNTLDPNNIQNSSGQVLVVIDGIASPYSIDLVNPNDVESITVLKDAAAASIWGSRAANGVIVIKTKKGSYEQPLRISFNTNVNVTEKMNLFYKKYMSTSEFIDAQIFQYDASKTSLGVPSSINLPQRLASPVAEILDLQKQGKIDAAETNRQLDALRGNDIRKDYDKYLLRDAVTQSYSLGLDGGSKRMAYRISGAYDNILNNTKYSSAERIVLNFNTSFRPLKNLELQANLSYNEQRNQDQAGENSLTASFGNGYYPYTRLADDNGNPLAVPFVYRPAYLDLLTSTYGSSLLDLRFKPLEDVKEGYNRNISRSLNFNLGAIYKISNILSVNATYNDNRGRNDNEILYKQNSFYMRNLINTFTDPSTLTKQVPLGGMFLPLLSTTSNQTLRGQLNANKNWGEKHSLNAIAGIDVNQTYSYSRGEQYLGYNDKALTSVDRIDYVNYLNIMFIDPDIGIGADQIPVRASGISDQKIRTYSLYANAAYSYLGRYIFSGSVRKDASSEFGVGTNKGGTPFYSMGASWNIAKEPFYQLNWLPRLQLRSTFGYNGNVNSKISARPVILHQLFLAPNGLPFAVTGSDPSNSQLRPEKTSITNFGLDFGIRNNRISGSIEYYNKRTTDLIADNTIDPTTGFNRPTFNIASLHGWGTDITLNSINFQNNVFSWTSSFLFSSNRVKVSKLFSASANTALDVVVGGISYSEGYDLSRMFAFRWAGLDPNTGEPRGFVNGQPITISATSSGSDAWNSILAAPISSTKYFGSLVPVYFGSLRNSFNYSGFMVSVNLLYKFGYYFRRPSSEIVQYGQLFNSNRLQGAEYSRRWQKPGDELSTNVPSLKYPASGIKDNFYYYSDINVLKADHIRLQEINLSYTFKNHNWFIKNPRIYTNISNLGVIWRANKYGLDPDINDYPNPRTYALGLSANF</sequence>
<keyword evidence="2 7" id="KW-0813">Transport</keyword>
<evidence type="ECO:0000313" key="10">
    <source>
        <dbReference type="Proteomes" id="UP000198850"/>
    </source>
</evidence>
<name>A0A1H4HIH5_9SPHI</name>
<keyword evidence="3 7" id="KW-1134">Transmembrane beta strand</keyword>
<evidence type="ECO:0000256" key="1">
    <source>
        <dbReference type="ARBA" id="ARBA00004571"/>
    </source>
</evidence>
<evidence type="ECO:0000313" key="9">
    <source>
        <dbReference type="EMBL" id="SEB21659.1"/>
    </source>
</evidence>
<dbReference type="Proteomes" id="UP000198850">
    <property type="component" value="Unassembled WGS sequence"/>
</dbReference>
<dbReference type="STRING" id="425514.SAMN05443550_1218"/>
<dbReference type="InterPro" id="IPR039426">
    <property type="entry name" value="TonB-dep_rcpt-like"/>
</dbReference>
<dbReference type="SUPFAM" id="SSF49464">
    <property type="entry name" value="Carboxypeptidase regulatory domain-like"/>
    <property type="match status" value="1"/>
</dbReference>
<dbReference type="EMBL" id="FNRA01000021">
    <property type="protein sequence ID" value="SEB21659.1"/>
    <property type="molecule type" value="Genomic_DNA"/>
</dbReference>
<evidence type="ECO:0000256" key="4">
    <source>
        <dbReference type="ARBA" id="ARBA00022692"/>
    </source>
</evidence>
<evidence type="ECO:0000256" key="7">
    <source>
        <dbReference type="PROSITE-ProRule" id="PRU01360"/>
    </source>
</evidence>
<dbReference type="NCBIfam" id="TIGR04056">
    <property type="entry name" value="OMP_RagA_SusC"/>
    <property type="match status" value="1"/>
</dbReference>
<dbReference type="PROSITE" id="PS52016">
    <property type="entry name" value="TONB_DEPENDENT_REC_3"/>
    <property type="match status" value="1"/>
</dbReference>
<dbReference type="OrthoDB" id="9768177at2"/>
<proteinExistence type="inferred from homology"/>
<evidence type="ECO:0000256" key="2">
    <source>
        <dbReference type="ARBA" id="ARBA00022448"/>
    </source>
</evidence>
<dbReference type="Pfam" id="PF13715">
    <property type="entry name" value="CarbopepD_reg_2"/>
    <property type="match status" value="1"/>
</dbReference>
<dbReference type="InterPro" id="IPR012910">
    <property type="entry name" value="Plug_dom"/>
</dbReference>